<evidence type="ECO:0000256" key="1">
    <source>
        <dbReference type="ARBA" id="ARBA00004434"/>
    </source>
</evidence>
<dbReference type="Gene3D" id="1.20.5.260">
    <property type="entry name" value="Cytochrome b-c1 complex subunit 9"/>
    <property type="match status" value="1"/>
</dbReference>
<evidence type="ECO:0000256" key="12">
    <source>
        <dbReference type="RuleBase" id="RU368056"/>
    </source>
</evidence>
<dbReference type="PANTHER" id="PTHR12980:SF0">
    <property type="entry name" value="CYTOCHROME B-C1 COMPLEX SUBUNIT 9"/>
    <property type="match status" value="1"/>
</dbReference>
<evidence type="ECO:0000256" key="4">
    <source>
        <dbReference type="ARBA" id="ARBA00022660"/>
    </source>
</evidence>
<sequence>MSFYSTIYNTFMKRNSIFVSTIFFGAFLFQPGFESGINKWWDYHNKGKLWKDIKGKIGESGEEEEEDDE</sequence>
<keyword evidence="4 12" id="KW-0679">Respiratory chain</keyword>
<evidence type="ECO:0000256" key="5">
    <source>
        <dbReference type="ARBA" id="ARBA00022692"/>
    </source>
</evidence>
<keyword evidence="8" id="KW-1133">Transmembrane helix</keyword>
<keyword evidence="9 12" id="KW-0496">Mitochondrion</keyword>
<keyword evidence="6 12" id="KW-0999">Mitochondrion inner membrane</keyword>
<comment type="subcellular location">
    <subcellularLocation>
        <location evidence="1 12">Mitochondrion inner membrane</location>
        <topology evidence="1 12">Single-pass membrane protein</topology>
    </subcellularLocation>
</comment>
<organism evidence="13 14">
    <name type="scientific">Cyberlindnera fabianii</name>
    <name type="common">Yeast</name>
    <name type="synonym">Hansenula fabianii</name>
    <dbReference type="NCBI Taxonomy" id="36022"/>
    <lineage>
        <taxon>Eukaryota</taxon>
        <taxon>Fungi</taxon>
        <taxon>Dikarya</taxon>
        <taxon>Ascomycota</taxon>
        <taxon>Saccharomycotina</taxon>
        <taxon>Saccharomycetes</taxon>
        <taxon>Phaffomycetales</taxon>
        <taxon>Phaffomycetaceae</taxon>
        <taxon>Cyberlindnera</taxon>
    </lineage>
</organism>
<dbReference type="SUPFAM" id="SSF81514">
    <property type="entry name" value="Subunit X (non-heme 7 kDa protein) of cytochrome bc1 complex (Ubiquinol-cytochrome c reductase)"/>
    <property type="match status" value="1"/>
</dbReference>
<dbReference type="GO" id="GO:0005743">
    <property type="term" value="C:mitochondrial inner membrane"/>
    <property type="evidence" value="ECO:0007669"/>
    <property type="project" value="UniProtKB-SubCell"/>
</dbReference>
<evidence type="ECO:0000256" key="9">
    <source>
        <dbReference type="ARBA" id="ARBA00023128"/>
    </source>
</evidence>
<evidence type="ECO:0000313" key="13">
    <source>
        <dbReference type="EMBL" id="ONH68313.1"/>
    </source>
</evidence>
<dbReference type="Pfam" id="PF05365">
    <property type="entry name" value="UCR_UQCRX_QCR9"/>
    <property type="match status" value="1"/>
</dbReference>
<dbReference type="PANTHER" id="PTHR12980">
    <property type="entry name" value="UBIQUINOL-CYTOCHROME C REDUCTASE COMPLEX, SUBUNIT X"/>
    <property type="match status" value="1"/>
</dbReference>
<evidence type="ECO:0000256" key="10">
    <source>
        <dbReference type="ARBA" id="ARBA00023136"/>
    </source>
</evidence>
<gene>
    <name evidence="13" type="ORF">BON22_2130</name>
</gene>
<comment type="caution">
    <text evidence="13">The sequence shown here is derived from an EMBL/GenBank/DDBJ whole genome shotgun (WGS) entry which is preliminary data.</text>
</comment>
<comment type="similarity">
    <text evidence="2 12">Belongs to the UQCR10/QCR9 family.</text>
</comment>
<comment type="function">
    <text evidence="12">Component of the ubiquinol-cytochrome c oxidoreductase, a multisubunit transmembrane complex that is part of the mitochondrial electron transport chain which drives oxidative phosphorylation. The complex plays an important role in the uptake of multiple carbon sources present in different host niches.</text>
</comment>
<dbReference type="GO" id="GO:0045275">
    <property type="term" value="C:respiratory chain complex III"/>
    <property type="evidence" value="ECO:0007669"/>
    <property type="project" value="UniProtKB-UniRule"/>
</dbReference>
<comment type="subunit">
    <text evidence="12">Component of the ubiquinol-cytochrome c oxidoreductase (cytochrome b-c1 complex, complex III, CIII), a multisubunit enzyme composed of 3 respiratory subunits cytochrome b, cytochrome c1 and Rieske protein, 2 core protein subunits, and additional low-molecular weight protein subunits.</text>
</comment>
<dbReference type="AlphaFoldDB" id="A0A1V2L8Y5"/>
<evidence type="ECO:0000256" key="2">
    <source>
        <dbReference type="ARBA" id="ARBA00007856"/>
    </source>
</evidence>
<evidence type="ECO:0000256" key="11">
    <source>
        <dbReference type="ARBA" id="ARBA00044247"/>
    </source>
</evidence>
<accession>A0A1V2L8Y5</accession>
<proteinExistence type="inferred from homology"/>
<evidence type="ECO:0000313" key="14">
    <source>
        <dbReference type="Proteomes" id="UP000189513"/>
    </source>
</evidence>
<dbReference type="GO" id="GO:0006122">
    <property type="term" value="P:mitochondrial electron transport, ubiquinol to cytochrome c"/>
    <property type="evidence" value="ECO:0007669"/>
    <property type="project" value="UniProtKB-UniRule"/>
</dbReference>
<dbReference type="FunFam" id="1.20.5.260:FF:000001">
    <property type="entry name" value="Cytochrome b-c1 complex subunit 9"/>
    <property type="match status" value="1"/>
</dbReference>
<keyword evidence="14" id="KW-1185">Reference proteome</keyword>
<name>A0A1V2L8Y5_CYBFA</name>
<reference evidence="14" key="1">
    <citation type="journal article" date="2017" name="Genome Announc.">
        <title>Genome sequences of Cyberlindnera fabianii 65, Pichia kudriavzevii 129, and Saccharomyces cerevisiae 131 isolated from fermented masau fruits in Zimbabwe.</title>
        <authorList>
            <person name="van Rijswijck I.M.H."/>
            <person name="Derks M.F.L."/>
            <person name="Abee T."/>
            <person name="de Ridder D."/>
            <person name="Smid E.J."/>
        </authorList>
    </citation>
    <scope>NUCLEOTIDE SEQUENCE [LARGE SCALE GENOMIC DNA]</scope>
    <source>
        <strain evidence="14">65</strain>
    </source>
</reference>
<evidence type="ECO:0000256" key="8">
    <source>
        <dbReference type="ARBA" id="ARBA00022989"/>
    </source>
</evidence>
<evidence type="ECO:0000256" key="6">
    <source>
        <dbReference type="ARBA" id="ARBA00022792"/>
    </source>
</evidence>
<keyword evidence="5" id="KW-0812">Transmembrane</keyword>
<dbReference type="STRING" id="36022.A0A1V2L8Y5"/>
<dbReference type="OMA" id="IKHKYEV"/>
<dbReference type="VEuPathDB" id="FungiDB:BON22_2130"/>
<keyword evidence="3 12" id="KW-0813">Transport</keyword>
<dbReference type="InterPro" id="IPR036656">
    <property type="entry name" value="QCR9_sf"/>
</dbReference>
<dbReference type="EMBL" id="MPUK01000003">
    <property type="protein sequence ID" value="ONH68313.1"/>
    <property type="molecule type" value="Genomic_DNA"/>
</dbReference>
<dbReference type="InterPro" id="IPR008027">
    <property type="entry name" value="QCR9"/>
</dbReference>
<keyword evidence="7 12" id="KW-0249">Electron transport</keyword>
<protein>
    <recommendedName>
        <fullName evidence="11 12">Complex III subunit 9</fullName>
    </recommendedName>
</protein>
<evidence type="ECO:0000256" key="3">
    <source>
        <dbReference type="ARBA" id="ARBA00022448"/>
    </source>
</evidence>
<keyword evidence="10" id="KW-0472">Membrane</keyword>
<evidence type="ECO:0000256" key="7">
    <source>
        <dbReference type="ARBA" id="ARBA00022982"/>
    </source>
</evidence>
<dbReference type="Proteomes" id="UP000189513">
    <property type="component" value="Unassembled WGS sequence"/>
</dbReference>